<organism evidence="1">
    <name type="scientific">Arion vulgaris</name>
    <dbReference type="NCBI Taxonomy" id="1028688"/>
    <lineage>
        <taxon>Eukaryota</taxon>
        <taxon>Metazoa</taxon>
        <taxon>Spiralia</taxon>
        <taxon>Lophotrochozoa</taxon>
        <taxon>Mollusca</taxon>
        <taxon>Gastropoda</taxon>
        <taxon>Heterobranchia</taxon>
        <taxon>Euthyneura</taxon>
        <taxon>Panpulmonata</taxon>
        <taxon>Eupulmonata</taxon>
        <taxon>Stylommatophora</taxon>
        <taxon>Helicina</taxon>
        <taxon>Arionoidea</taxon>
        <taxon>Arionidae</taxon>
        <taxon>Arion</taxon>
    </lineage>
</organism>
<dbReference type="AlphaFoldDB" id="A0A0B7BWD3"/>
<proteinExistence type="predicted"/>
<reference evidence="1" key="1">
    <citation type="submission" date="2014-12" db="EMBL/GenBank/DDBJ databases">
        <title>Insight into the proteome of Arion vulgaris.</title>
        <authorList>
            <person name="Aradska J."/>
            <person name="Bulat T."/>
            <person name="Smidak R."/>
            <person name="Sarate P."/>
            <person name="Gangsoo J."/>
            <person name="Sialana F."/>
            <person name="Bilban M."/>
            <person name="Lubec G."/>
        </authorList>
    </citation>
    <scope>NUCLEOTIDE SEQUENCE</scope>
    <source>
        <tissue evidence="1">Skin</tissue>
    </source>
</reference>
<feature type="non-terminal residue" evidence="1">
    <location>
        <position position="120"/>
    </location>
</feature>
<protein>
    <submittedName>
        <fullName evidence="1">Uncharacterized protein</fullName>
    </submittedName>
</protein>
<evidence type="ECO:0000313" key="1">
    <source>
        <dbReference type="EMBL" id="CEK97247.1"/>
    </source>
</evidence>
<gene>
    <name evidence="1" type="primary">ORF215197</name>
</gene>
<sequence length="120" mass="13859">MSKRMDANDALNKHPLILPMNHAGLLVQQMVTNSLKHCIYSSLRYHICPIQTVSYSGMRHRYISLDHQSGIRHRYISFDHQSNNKIISSESIQPMMYKSQLLVCSLLIIILKKGEQMDFG</sequence>
<accession>A0A0B7BWD3</accession>
<name>A0A0B7BWD3_9EUPU</name>
<dbReference type="EMBL" id="HACG01050382">
    <property type="protein sequence ID" value="CEK97247.1"/>
    <property type="molecule type" value="Transcribed_RNA"/>
</dbReference>